<evidence type="ECO:0000313" key="4">
    <source>
        <dbReference type="EMBL" id="ANY72535.1"/>
    </source>
</evidence>
<sequence length="786" mass="88524">MWKKACLPLLSVMLLLTSVLPGSAAASQGALFDVWVPTNTEKVMRDQAFPGEPNSIIRIGAARNEYESGQVIVKANQSLRKLQAAMSDLKLADGSAKIGKEHIQLFKQHYIEVKTSTTPAYPKGWYPDALIPLNEQLEVAEGHNQGIWFKIHVPKGQHPGTYTGEMTLHETGNPVRIPIELTVWDFELTDDSHAKTNFGVWGGPIQEAHGNVVGEEAWKYIEKYYYASVEHRLTPGYLPIPDSDIDSYVERAPKYVNDPRISAYRLPYYRTADGQPDIQRNKQLVDRLREAGLLSKAYYYVSEIDEPTRDKYDRVKQINDALEQAAPDVPHLVTIQPVDELVGDVDIWVADIEKFDEAFAKERQAAGDAVWWYTYVKPKHPFPSYHLDDDLVGTRLLTWMQRDHGVEGTLYWATTQFQKYDAAQKKYVSRDVWTDPLAFPGANGDGYLFYPGTEVGVDGPIGTIRLEVLRESMEDYEYLWLYEQKLRDAATKLGIADAFPYRDAMRPFYDRLYENIKTFEENPEKVMQVRSELAQAIVTASEGAPVLVTVGSPADGSREVSIYAEQGSEVTVNGQQAPKTAEGAEHDQFSLVLSLDPGAHELDIVVSKDGSSKTVKRTLVVYETNAPSTVALNDAETEEAINRFTSQTVDTDLANVNVTEGTYSMKAVFPANVNFPNLRLFDAGKGFRSSDWSAFETLEFDVFNPGETAQFYVKFHQLDGKSDDTFMQYVRAGSGETVRIPLRQVNLDLSRIKGIEIWMWRQSAPQTLYFDNFRFTSAAPQDPMTP</sequence>
<evidence type="ECO:0000256" key="1">
    <source>
        <dbReference type="SAM" id="SignalP"/>
    </source>
</evidence>
<dbReference type="EMBL" id="CP016809">
    <property type="protein sequence ID" value="ANY72535.1"/>
    <property type="molecule type" value="Genomic_DNA"/>
</dbReference>
<reference evidence="4" key="1">
    <citation type="submission" date="2016-08" db="EMBL/GenBank/DDBJ databases">
        <title>Complete Genome Seqeunce of Paenibacillus sp. nov. IHBB 9852 from high altitute lake of Indian trans-Himalayas.</title>
        <authorList>
            <person name="Kiran S."/>
            <person name="Swarnkar M.K."/>
            <person name="Rana A."/>
            <person name="Tewari R."/>
            <person name="Gulati A."/>
        </authorList>
    </citation>
    <scope>NUCLEOTIDE SEQUENCE [LARGE SCALE GENOMIC DNA]</scope>
    <source>
        <strain evidence="4">IHBB 9852</strain>
    </source>
</reference>
<accession>A0A1B2DXU3</accession>
<evidence type="ECO:0000259" key="3">
    <source>
        <dbReference type="Pfam" id="PF22680"/>
    </source>
</evidence>
<evidence type="ECO:0000259" key="2">
    <source>
        <dbReference type="Pfam" id="PF13320"/>
    </source>
</evidence>
<dbReference type="KEGG" id="pib:BBD41_08015"/>
<dbReference type="Gene3D" id="2.60.120.430">
    <property type="entry name" value="Galactose-binding lectin"/>
    <property type="match status" value="1"/>
</dbReference>
<protein>
    <submittedName>
        <fullName evidence="4">Uncharacterized protein</fullName>
    </submittedName>
</protein>
<dbReference type="Pfam" id="PF13320">
    <property type="entry name" value="GH123_cat"/>
    <property type="match status" value="1"/>
</dbReference>
<name>A0A1B2DXU3_9BACL</name>
<feature type="signal peptide" evidence="1">
    <location>
        <begin position="1"/>
        <end position="24"/>
    </location>
</feature>
<dbReference type="SUPFAM" id="SSF49785">
    <property type="entry name" value="Galactose-binding domain-like"/>
    <property type="match status" value="1"/>
</dbReference>
<dbReference type="InterPro" id="IPR008979">
    <property type="entry name" value="Galactose-bd-like_sf"/>
</dbReference>
<dbReference type="AlphaFoldDB" id="A0A1B2DXU3"/>
<feature type="domain" description="Glycoside hydrolase 123 catalytic" evidence="2">
    <location>
        <begin position="283"/>
        <end position="479"/>
    </location>
</feature>
<feature type="domain" description="Glycoside hydrolase 123 N-terminal" evidence="3">
    <location>
        <begin position="57"/>
        <end position="169"/>
    </location>
</feature>
<feature type="chain" id="PRO_5039646877" evidence="1">
    <location>
        <begin position="25"/>
        <end position="786"/>
    </location>
</feature>
<gene>
    <name evidence="4" type="ORF">BBD41_08015</name>
</gene>
<organism evidence="4">
    <name type="scientific">Paenibacillus ihbetae</name>
    <dbReference type="NCBI Taxonomy" id="1870820"/>
    <lineage>
        <taxon>Bacteria</taxon>
        <taxon>Bacillati</taxon>
        <taxon>Bacillota</taxon>
        <taxon>Bacilli</taxon>
        <taxon>Bacillales</taxon>
        <taxon>Paenibacillaceae</taxon>
        <taxon>Paenibacillus</taxon>
    </lineage>
</organism>
<dbReference type="InterPro" id="IPR025150">
    <property type="entry name" value="GH123_cat"/>
</dbReference>
<dbReference type="Pfam" id="PF22680">
    <property type="entry name" value="Glyco_hydro_123_N_2"/>
    <property type="match status" value="1"/>
</dbReference>
<proteinExistence type="predicted"/>
<keyword evidence="1" id="KW-0732">Signal</keyword>
<dbReference type="InterPro" id="IPR053850">
    <property type="entry name" value="Glyco_hydro_123_N_2"/>
</dbReference>